<comment type="caution">
    <text evidence="1">The sequence shown here is derived from an EMBL/GenBank/DDBJ whole genome shotgun (WGS) entry which is preliminary data.</text>
</comment>
<gene>
    <name evidence="1" type="ORF">D0962_10135</name>
</gene>
<evidence type="ECO:0000313" key="2">
    <source>
        <dbReference type="Proteomes" id="UP000473574"/>
    </source>
</evidence>
<accession>A0A6M0S427</accession>
<evidence type="ECO:0000313" key="1">
    <source>
        <dbReference type="EMBL" id="NEZ63135.1"/>
    </source>
</evidence>
<organism evidence="1 2">
    <name type="scientific">Adonisia turfae CCMR0082</name>
    <dbReference type="NCBI Taxonomy" id="2304604"/>
    <lineage>
        <taxon>Bacteria</taxon>
        <taxon>Bacillati</taxon>
        <taxon>Cyanobacteriota</taxon>
        <taxon>Adonisia</taxon>
        <taxon>Adonisia turfae</taxon>
    </lineage>
</organism>
<name>A0A6M0S427_9CYAN</name>
<proteinExistence type="predicted"/>
<reference evidence="1 2" key="1">
    <citation type="journal article" date="2020" name="Microb. Ecol.">
        <title>Ecogenomics of the Marine Benthic Filamentous Cyanobacterium Adonisia.</title>
        <authorList>
            <person name="Walter J.M."/>
            <person name="Coutinho F.H."/>
            <person name="Leomil L."/>
            <person name="Hargreaves P.I."/>
            <person name="Campeao M.E."/>
            <person name="Vieira V.V."/>
            <person name="Silva B.S."/>
            <person name="Fistarol G.O."/>
            <person name="Salomon P.S."/>
            <person name="Sawabe T."/>
            <person name="Mino S."/>
            <person name="Hosokawa M."/>
            <person name="Miyashita H."/>
            <person name="Maruyama F."/>
            <person name="van Verk M.C."/>
            <person name="Dutilh B.E."/>
            <person name="Thompson C.C."/>
            <person name="Thompson F.L."/>
        </authorList>
    </citation>
    <scope>NUCLEOTIDE SEQUENCE [LARGE SCALE GENOMIC DNA]</scope>
    <source>
        <strain evidence="1 2">CCMR0082</strain>
    </source>
</reference>
<dbReference type="Proteomes" id="UP000473574">
    <property type="component" value="Unassembled WGS sequence"/>
</dbReference>
<protein>
    <submittedName>
        <fullName evidence="1">Uncharacterized protein</fullName>
    </submittedName>
</protein>
<sequence>MASQCLFYPLRSVIRCMVKAHLTVAPEAYESGLVWDEALFTELTSTFLQPSVQPLLASPFASRDEAAIVEGQLAQSLVNSYRRILRQRQDVRVQQLNALL</sequence>
<dbReference type="EMBL" id="QZCE01000002">
    <property type="protein sequence ID" value="NEZ63135.1"/>
    <property type="molecule type" value="Genomic_DNA"/>
</dbReference>
<dbReference type="RefSeq" id="WP_163662284.1">
    <property type="nucleotide sequence ID" value="NZ_QZCE01000002.1"/>
</dbReference>
<dbReference type="AlphaFoldDB" id="A0A6M0S427"/>